<proteinExistence type="predicted"/>
<accession>A0AAE0TWB5</accession>
<feature type="region of interest" description="Disordered" evidence="1">
    <location>
        <begin position="1"/>
        <end position="43"/>
    </location>
</feature>
<keyword evidence="3" id="KW-1185">Reference proteome</keyword>
<comment type="caution">
    <text evidence="2">The sequence shown here is derived from an EMBL/GenBank/DDBJ whole genome shotgun (WGS) entry which is preliminary data.</text>
</comment>
<gene>
    <name evidence="2" type="ORF">B0H63DRAFT_218690</name>
</gene>
<evidence type="ECO:0000313" key="2">
    <source>
        <dbReference type="EMBL" id="KAK3382029.1"/>
    </source>
</evidence>
<organism evidence="2 3">
    <name type="scientific">Podospora didyma</name>
    <dbReference type="NCBI Taxonomy" id="330526"/>
    <lineage>
        <taxon>Eukaryota</taxon>
        <taxon>Fungi</taxon>
        <taxon>Dikarya</taxon>
        <taxon>Ascomycota</taxon>
        <taxon>Pezizomycotina</taxon>
        <taxon>Sordariomycetes</taxon>
        <taxon>Sordariomycetidae</taxon>
        <taxon>Sordariales</taxon>
        <taxon>Podosporaceae</taxon>
        <taxon>Podospora</taxon>
    </lineage>
</organism>
<reference evidence="2" key="1">
    <citation type="journal article" date="2023" name="Mol. Phylogenet. Evol.">
        <title>Genome-scale phylogeny and comparative genomics of the fungal order Sordariales.</title>
        <authorList>
            <person name="Hensen N."/>
            <person name="Bonometti L."/>
            <person name="Westerberg I."/>
            <person name="Brannstrom I.O."/>
            <person name="Guillou S."/>
            <person name="Cros-Aarteil S."/>
            <person name="Calhoun S."/>
            <person name="Haridas S."/>
            <person name="Kuo A."/>
            <person name="Mondo S."/>
            <person name="Pangilinan J."/>
            <person name="Riley R."/>
            <person name="LaButti K."/>
            <person name="Andreopoulos B."/>
            <person name="Lipzen A."/>
            <person name="Chen C."/>
            <person name="Yan M."/>
            <person name="Daum C."/>
            <person name="Ng V."/>
            <person name="Clum A."/>
            <person name="Steindorff A."/>
            <person name="Ohm R.A."/>
            <person name="Martin F."/>
            <person name="Silar P."/>
            <person name="Natvig D.O."/>
            <person name="Lalanne C."/>
            <person name="Gautier V."/>
            <person name="Ament-Velasquez S.L."/>
            <person name="Kruys A."/>
            <person name="Hutchinson M.I."/>
            <person name="Powell A.J."/>
            <person name="Barry K."/>
            <person name="Miller A.N."/>
            <person name="Grigoriev I.V."/>
            <person name="Debuchy R."/>
            <person name="Gladieux P."/>
            <person name="Hiltunen Thoren M."/>
            <person name="Johannesson H."/>
        </authorList>
    </citation>
    <scope>NUCLEOTIDE SEQUENCE</scope>
    <source>
        <strain evidence="2">CBS 232.78</strain>
    </source>
</reference>
<evidence type="ECO:0000313" key="3">
    <source>
        <dbReference type="Proteomes" id="UP001285441"/>
    </source>
</evidence>
<sequence length="165" mass="18236">MLREVGGQCPLGRCSKGAQSPDHPRRTTALTPSGTPLKLPVTPSTYRGQPSLVSLRRHSQACLLMPSLVVAATLSLSEHLPVHTSTIPPSHRLAHQTHQPTTSHFHGDRLATVLFATHSWLHMSLMHRILHTPAHLPLTYTNLSHIKHTHQHVCCLLATYAARQH</sequence>
<dbReference type="Proteomes" id="UP001285441">
    <property type="component" value="Unassembled WGS sequence"/>
</dbReference>
<name>A0AAE0TWB5_9PEZI</name>
<evidence type="ECO:0000256" key="1">
    <source>
        <dbReference type="SAM" id="MobiDB-lite"/>
    </source>
</evidence>
<dbReference type="AlphaFoldDB" id="A0AAE0TWB5"/>
<dbReference type="EMBL" id="JAULSW010000005">
    <property type="protein sequence ID" value="KAK3382029.1"/>
    <property type="molecule type" value="Genomic_DNA"/>
</dbReference>
<protein>
    <submittedName>
        <fullName evidence="2">Uncharacterized protein</fullName>
    </submittedName>
</protein>
<reference evidence="2" key="2">
    <citation type="submission" date="2023-06" db="EMBL/GenBank/DDBJ databases">
        <authorList>
            <consortium name="Lawrence Berkeley National Laboratory"/>
            <person name="Haridas S."/>
            <person name="Hensen N."/>
            <person name="Bonometti L."/>
            <person name="Westerberg I."/>
            <person name="Brannstrom I.O."/>
            <person name="Guillou S."/>
            <person name="Cros-Aarteil S."/>
            <person name="Calhoun S."/>
            <person name="Kuo A."/>
            <person name="Mondo S."/>
            <person name="Pangilinan J."/>
            <person name="Riley R."/>
            <person name="LaButti K."/>
            <person name="Andreopoulos B."/>
            <person name="Lipzen A."/>
            <person name="Chen C."/>
            <person name="Yanf M."/>
            <person name="Daum C."/>
            <person name="Ng V."/>
            <person name="Clum A."/>
            <person name="Steindorff A."/>
            <person name="Ohm R."/>
            <person name="Martin F."/>
            <person name="Silar P."/>
            <person name="Natvig D."/>
            <person name="Lalanne C."/>
            <person name="Gautier V."/>
            <person name="Ament-velasquez S.L."/>
            <person name="Kruys A."/>
            <person name="Hutchinson M.I."/>
            <person name="Powell A.J."/>
            <person name="Barry K."/>
            <person name="Miller A.N."/>
            <person name="Grigoriev I.V."/>
            <person name="Debuchy R."/>
            <person name="Gladieux P."/>
            <person name="Thoren M.H."/>
            <person name="Johannesson H."/>
        </authorList>
    </citation>
    <scope>NUCLEOTIDE SEQUENCE</scope>
    <source>
        <strain evidence="2">CBS 232.78</strain>
    </source>
</reference>